<evidence type="ECO:0000313" key="1">
    <source>
        <dbReference type="EMBL" id="KAI4319498.1"/>
    </source>
</evidence>
<protein>
    <submittedName>
        <fullName evidence="1">Uncharacterized protein</fullName>
    </submittedName>
</protein>
<keyword evidence="2" id="KW-1185">Reference proteome</keyword>
<gene>
    <name evidence="1" type="ORF">MLD38_033087</name>
</gene>
<proteinExistence type="predicted"/>
<name>A0ACB9M5G1_9MYRT</name>
<accession>A0ACB9M5G1</accession>
<organism evidence="1 2">
    <name type="scientific">Melastoma candidum</name>
    <dbReference type="NCBI Taxonomy" id="119954"/>
    <lineage>
        <taxon>Eukaryota</taxon>
        <taxon>Viridiplantae</taxon>
        <taxon>Streptophyta</taxon>
        <taxon>Embryophyta</taxon>
        <taxon>Tracheophyta</taxon>
        <taxon>Spermatophyta</taxon>
        <taxon>Magnoliopsida</taxon>
        <taxon>eudicotyledons</taxon>
        <taxon>Gunneridae</taxon>
        <taxon>Pentapetalae</taxon>
        <taxon>rosids</taxon>
        <taxon>malvids</taxon>
        <taxon>Myrtales</taxon>
        <taxon>Melastomataceae</taxon>
        <taxon>Melastomatoideae</taxon>
        <taxon>Melastomateae</taxon>
        <taxon>Melastoma</taxon>
    </lineage>
</organism>
<sequence length="145" mass="16091">MGYPGVASPQIPRFLLMCFIFIIACANFTSAAVDTKKLHTICSGKLYPEPGNIYGTGVEDAISNVISNTAKAAYHEYYLKESLGASGFIYAHGQCTETLTEDDCHDCLHEARHQMFDECTHSVGAQTQLMDCRLRYEDYAFNNEG</sequence>
<dbReference type="EMBL" id="CM042889">
    <property type="protein sequence ID" value="KAI4319498.1"/>
    <property type="molecule type" value="Genomic_DNA"/>
</dbReference>
<evidence type="ECO:0000313" key="2">
    <source>
        <dbReference type="Proteomes" id="UP001057402"/>
    </source>
</evidence>
<comment type="caution">
    <text evidence="1">The sequence shown here is derived from an EMBL/GenBank/DDBJ whole genome shotgun (WGS) entry which is preliminary data.</text>
</comment>
<reference evidence="2" key="1">
    <citation type="journal article" date="2023" name="Front. Plant Sci.">
        <title>Chromosomal-level genome assembly of Melastoma candidum provides insights into trichome evolution.</title>
        <authorList>
            <person name="Zhong Y."/>
            <person name="Wu W."/>
            <person name="Sun C."/>
            <person name="Zou P."/>
            <person name="Liu Y."/>
            <person name="Dai S."/>
            <person name="Zhou R."/>
        </authorList>
    </citation>
    <scope>NUCLEOTIDE SEQUENCE [LARGE SCALE GENOMIC DNA]</scope>
</reference>
<dbReference type="Proteomes" id="UP001057402">
    <property type="component" value="Chromosome 10"/>
</dbReference>